<keyword evidence="3" id="KW-1185">Reference proteome</keyword>
<evidence type="ECO:0000313" key="3">
    <source>
        <dbReference type="Proteomes" id="UP001183410"/>
    </source>
</evidence>
<dbReference type="Proteomes" id="UP001183410">
    <property type="component" value="Unassembled WGS sequence"/>
</dbReference>
<dbReference type="EMBL" id="JAVREO010000002">
    <property type="protein sequence ID" value="MDT0265597.1"/>
    <property type="molecule type" value="Genomic_DNA"/>
</dbReference>
<organism evidence="2 3">
    <name type="scientific">Streptomyces chisholmiae</name>
    <dbReference type="NCBI Taxonomy" id="3075540"/>
    <lineage>
        <taxon>Bacteria</taxon>
        <taxon>Bacillati</taxon>
        <taxon>Actinomycetota</taxon>
        <taxon>Actinomycetes</taxon>
        <taxon>Kitasatosporales</taxon>
        <taxon>Streptomycetaceae</taxon>
        <taxon>Streptomyces</taxon>
    </lineage>
</organism>
<proteinExistence type="predicted"/>
<dbReference type="RefSeq" id="WP_311665056.1">
    <property type="nucleotide sequence ID" value="NZ_JAVREO010000002.1"/>
</dbReference>
<feature type="region of interest" description="Disordered" evidence="1">
    <location>
        <begin position="1"/>
        <end position="41"/>
    </location>
</feature>
<sequence length="913" mass="93621">MKASEPTASSDPAAPDSAGSDPGASRPAVPGGDAAGSPEEVARALLAARPSEAGWWAVCDQLDRVEPARLASLRPLALRWPAAQRPMPDRWWAQWTAGEFRPQHAFAGTRALGRLDHVETGTVAHPVAEDWADDGAEDGTEDAPAGAGTGRVTAAGTGVEAEVAAAGAGFGGVDAGAEGRTAYFYNGASAVAAPAGLRWLALAATAEWHQNGGDMVRWETTRDAPLVWYLDGAQHHDESYDLQLSPDGEIVVAAVEGVWHAWSAATGERLWRVFPHTADAAAGGELALDPEDIEVSMDDLVRFGFSADSRRLAVGTGGSDVVAVLASDTGEVLLRVPEGEDAFGPAALDAGGALLAHTGPAGRVVLREVAGGRVLAVADTGLSSIAALALAPDGDGLFVVGGVVGGVPERAGLATTARPAGRRFTVARAADGTVRLTGHELLRPAEFTEGLDADSPSAASTARACWTPDGPLGFVGADFGSLLFDGSGRTLWADPAGAVGAFTPDGRALVVVQEEMDVWFVAGLERPDEPPPAAEPAPGRVLLSGLPPALVGGGPPAGGSAGAELPCSHWSVRVAAVADDARALAFCAKLDRDSVGRPQVLCRWPDGASAGVAPEVRLLPAVPGASYLSDLAFSPTGEVLARGLLGEDSALVLDEVAAGGTRWVYTLPPVPWDEEERLRTAFSADGSRVALTAHVTGRVVVLDVASGKPLLSLAESARETVAWRGTRVDLAALDATGERLAFGVRDAVSRVVVREVGGSTVPVAVPAGLRQVTGLAFAPDGRTLAVAGATHRGHAGLWRLALGDEVGRAAVPPVTAVRDLPMHDQPDGQLVWSAAGPRAYFPGSHGWGAVWDAESGRMLVEIPFGCADGGVALSPDGRTLVTVTQYGARRWPLPDGPPAPGPPLFPEAPATPG</sequence>
<name>A0ABU2JL08_9ACTN</name>
<dbReference type="SUPFAM" id="SSF50998">
    <property type="entry name" value="Quinoprotein alcohol dehydrogenase-like"/>
    <property type="match status" value="1"/>
</dbReference>
<evidence type="ECO:0000313" key="2">
    <source>
        <dbReference type="EMBL" id="MDT0265597.1"/>
    </source>
</evidence>
<dbReference type="Gene3D" id="2.130.10.10">
    <property type="entry name" value="YVTN repeat-like/Quinoprotein amine dehydrogenase"/>
    <property type="match status" value="2"/>
</dbReference>
<evidence type="ECO:0000256" key="1">
    <source>
        <dbReference type="SAM" id="MobiDB-lite"/>
    </source>
</evidence>
<dbReference type="InterPro" id="IPR015943">
    <property type="entry name" value="WD40/YVTN_repeat-like_dom_sf"/>
</dbReference>
<dbReference type="InterPro" id="IPR011047">
    <property type="entry name" value="Quinoprotein_ADH-like_sf"/>
</dbReference>
<protein>
    <submittedName>
        <fullName evidence="2">WD40 repeat domain-containing protein</fullName>
    </submittedName>
</protein>
<accession>A0ABU2JL08</accession>
<gene>
    <name evidence="2" type="ORF">RM844_04755</name>
</gene>
<feature type="region of interest" description="Disordered" evidence="1">
    <location>
        <begin position="891"/>
        <end position="913"/>
    </location>
</feature>
<reference evidence="3" key="1">
    <citation type="submission" date="2023-07" db="EMBL/GenBank/DDBJ databases">
        <title>30 novel species of actinomycetes from the DSMZ collection.</title>
        <authorList>
            <person name="Nouioui I."/>
        </authorList>
    </citation>
    <scope>NUCLEOTIDE SEQUENCE [LARGE SCALE GENOMIC DNA]</scope>
    <source>
        <strain evidence="3">DSM 44915</strain>
    </source>
</reference>
<feature type="compositionally biased region" description="Pro residues" evidence="1">
    <location>
        <begin position="894"/>
        <end position="913"/>
    </location>
</feature>
<comment type="caution">
    <text evidence="2">The sequence shown here is derived from an EMBL/GenBank/DDBJ whole genome shotgun (WGS) entry which is preliminary data.</text>
</comment>
<feature type="compositionally biased region" description="Low complexity" evidence="1">
    <location>
        <begin position="8"/>
        <end position="25"/>
    </location>
</feature>